<proteinExistence type="predicted"/>
<evidence type="ECO:0000256" key="1">
    <source>
        <dbReference type="SAM" id="MobiDB-lite"/>
    </source>
</evidence>
<dbReference type="AlphaFoldDB" id="A0A0R3TZB2"/>
<dbReference type="WBParaSite" id="HNAJ_0001321101-mRNA-1">
    <property type="protein sequence ID" value="HNAJ_0001321101-mRNA-1"/>
    <property type="gene ID" value="HNAJ_0001321101"/>
</dbReference>
<organism evidence="2">
    <name type="scientific">Rodentolepis nana</name>
    <name type="common">Dwarf tapeworm</name>
    <name type="synonym">Hymenolepis nana</name>
    <dbReference type="NCBI Taxonomy" id="102285"/>
    <lineage>
        <taxon>Eukaryota</taxon>
        <taxon>Metazoa</taxon>
        <taxon>Spiralia</taxon>
        <taxon>Lophotrochozoa</taxon>
        <taxon>Platyhelminthes</taxon>
        <taxon>Cestoda</taxon>
        <taxon>Eucestoda</taxon>
        <taxon>Cyclophyllidea</taxon>
        <taxon>Hymenolepididae</taxon>
        <taxon>Rodentolepis</taxon>
    </lineage>
</organism>
<sequence length="97" mass="10620">MKEQDQIGKVSSETSSHTSIRNSSNISTKLLSGVRVGSRFIASVVPTLNSVLEWASQLSTSAPSLRIFNRTGFHDLKNDPTIHSTITDSEETEKICL</sequence>
<name>A0A0R3TZB2_RODNA</name>
<feature type="region of interest" description="Disordered" evidence="1">
    <location>
        <begin position="1"/>
        <end position="22"/>
    </location>
</feature>
<evidence type="ECO:0000313" key="2">
    <source>
        <dbReference type="WBParaSite" id="HNAJ_0001321101-mRNA-1"/>
    </source>
</evidence>
<feature type="compositionally biased region" description="Polar residues" evidence="1">
    <location>
        <begin position="9"/>
        <end position="22"/>
    </location>
</feature>
<accession>A0A0R3TZB2</accession>
<reference evidence="2" key="1">
    <citation type="submission" date="2017-02" db="UniProtKB">
        <authorList>
            <consortium name="WormBaseParasite"/>
        </authorList>
    </citation>
    <scope>IDENTIFICATION</scope>
</reference>
<protein>
    <submittedName>
        <fullName evidence="2">UBX domain-containing protein</fullName>
    </submittedName>
</protein>
<dbReference type="STRING" id="102285.A0A0R3TZB2"/>